<dbReference type="GO" id="GO:0043565">
    <property type="term" value="F:sequence-specific DNA binding"/>
    <property type="evidence" value="ECO:0007669"/>
    <property type="project" value="TreeGrafter"/>
</dbReference>
<feature type="domain" description="Transposase IS200-like" evidence="1">
    <location>
        <begin position="8"/>
        <end position="124"/>
    </location>
</feature>
<proteinExistence type="predicted"/>
<organism evidence="2 3">
    <name type="scientific">Saccharospirillum salsuginis</name>
    <dbReference type="NCBI Taxonomy" id="418750"/>
    <lineage>
        <taxon>Bacteria</taxon>
        <taxon>Pseudomonadati</taxon>
        <taxon>Pseudomonadota</taxon>
        <taxon>Gammaproteobacteria</taxon>
        <taxon>Oceanospirillales</taxon>
        <taxon>Saccharospirillaceae</taxon>
        <taxon>Saccharospirillum</taxon>
    </lineage>
</organism>
<sequence>MRYRRNFVAGGRYFFTVVTHNRQPLLTTDDSINTLRNALRHVRHKYPFELDAMVVLPDHLHCIWSLPIDDADFARRWRLIKTWFSKHSEVGKASQSSVWQRRYWEHTLRDDEDVARHVDYIHYNPVKHGYVARAGDWPYSSFRKFVRLGVYSEEWAVEPGRLEGVGWE</sequence>
<evidence type="ECO:0000313" key="2">
    <source>
        <dbReference type="EMBL" id="GGX47353.1"/>
    </source>
</evidence>
<keyword evidence="3" id="KW-1185">Reference proteome</keyword>
<dbReference type="RefSeq" id="WP_189607683.1">
    <property type="nucleotide sequence ID" value="NZ_BMXR01000003.1"/>
</dbReference>
<dbReference type="Proteomes" id="UP000626148">
    <property type="component" value="Unassembled WGS sequence"/>
</dbReference>
<dbReference type="EMBL" id="BMXR01000003">
    <property type="protein sequence ID" value="GGX47353.1"/>
    <property type="molecule type" value="Genomic_DNA"/>
</dbReference>
<gene>
    <name evidence="2" type="ORF">GCM10007392_12740</name>
</gene>
<name>A0A918N8K3_9GAMM</name>
<dbReference type="InterPro" id="IPR052715">
    <property type="entry name" value="RAYT_transposase"/>
</dbReference>
<dbReference type="GO" id="GO:0006313">
    <property type="term" value="P:DNA transposition"/>
    <property type="evidence" value="ECO:0007669"/>
    <property type="project" value="InterPro"/>
</dbReference>
<protein>
    <submittedName>
        <fullName evidence="2">Transposase</fullName>
    </submittedName>
</protein>
<evidence type="ECO:0000313" key="3">
    <source>
        <dbReference type="Proteomes" id="UP000626148"/>
    </source>
</evidence>
<dbReference type="Gene3D" id="3.30.70.1290">
    <property type="entry name" value="Transposase IS200-like"/>
    <property type="match status" value="1"/>
</dbReference>
<dbReference type="AlphaFoldDB" id="A0A918N8K3"/>
<dbReference type="GO" id="GO:0004803">
    <property type="term" value="F:transposase activity"/>
    <property type="evidence" value="ECO:0007669"/>
    <property type="project" value="InterPro"/>
</dbReference>
<reference evidence="2" key="1">
    <citation type="journal article" date="2014" name="Int. J. Syst. Evol. Microbiol.">
        <title>Complete genome sequence of Corynebacterium casei LMG S-19264T (=DSM 44701T), isolated from a smear-ripened cheese.</title>
        <authorList>
            <consortium name="US DOE Joint Genome Institute (JGI-PGF)"/>
            <person name="Walter F."/>
            <person name="Albersmeier A."/>
            <person name="Kalinowski J."/>
            <person name="Ruckert C."/>
        </authorList>
    </citation>
    <scope>NUCLEOTIDE SEQUENCE</scope>
    <source>
        <strain evidence="2">KCTC 22169</strain>
    </source>
</reference>
<dbReference type="SUPFAM" id="SSF143422">
    <property type="entry name" value="Transposase IS200-like"/>
    <property type="match status" value="1"/>
</dbReference>
<dbReference type="NCBIfam" id="NF047646">
    <property type="entry name" value="REP_Tyr_transpos"/>
    <property type="match status" value="1"/>
</dbReference>
<dbReference type="InterPro" id="IPR002686">
    <property type="entry name" value="Transposase_17"/>
</dbReference>
<accession>A0A918N8K3</accession>
<evidence type="ECO:0000259" key="1">
    <source>
        <dbReference type="SMART" id="SM01321"/>
    </source>
</evidence>
<dbReference type="PANTHER" id="PTHR36966:SF1">
    <property type="entry name" value="REP-ASSOCIATED TYROSINE TRANSPOSASE"/>
    <property type="match status" value="1"/>
</dbReference>
<comment type="caution">
    <text evidence="2">The sequence shown here is derived from an EMBL/GenBank/DDBJ whole genome shotgun (WGS) entry which is preliminary data.</text>
</comment>
<reference evidence="2" key="2">
    <citation type="submission" date="2020-09" db="EMBL/GenBank/DDBJ databases">
        <authorList>
            <person name="Sun Q."/>
            <person name="Kim S."/>
        </authorList>
    </citation>
    <scope>NUCLEOTIDE SEQUENCE</scope>
    <source>
        <strain evidence="2">KCTC 22169</strain>
    </source>
</reference>
<dbReference type="InterPro" id="IPR036515">
    <property type="entry name" value="Transposase_17_sf"/>
</dbReference>
<dbReference type="SMART" id="SM01321">
    <property type="entry name" value="Y1_Tnp"/>
    <property type="match status" value="1"/>
</dbReference>
<dbReference type="Pfam" id="PF01797">
    <property type="entry name" value="Y1_Tnp"/>
    <property type="match status" value="1"/>
</dbReference>
<dbReference type="PANTHER" id="PTHR36966">
    <property type="entry name" value="REP-ASSOCIATED TYROSINE TRANSPOSASE"/>
    <property type="match status" value="1"/>
</dbReference>